<evidence type="ECO:0000256" key="1">
    <source>
        <dbReference type="SAM" id="MobiDB-lite"/>
    </source>
</evidence>
<accession>A0A2G8KJA3</accession>
<feature type="compositionally biased region" description="Acidic residues" evidence="1">
    <location>
        <begin position="108"/>
        <end position="117"/>
    </location>
</feature>
<reference evidence="2 3" key="1">
    <citation type="journal article" date="2017" name="PLoS Biol.">
        <title>The sea cucumber genome provides insights into morphological evolution and visceral regeneration.</title>
        <authorList>
            <person name="Zhang X."/>
            <person name="Sun L."/>
            <person name="Yuan J."/>
            <person name="Sun Y."/>
            <person name="Gao Y."/>
            <person name="Zhang L."/>
            <person name="Li S."/>
            <person name="Dai H."/>
            <person name="Hamel J.F."/>
            <person name="Liu C."/>
            <person name="Yu Y."/>
            <person name="Liu S."/>
            <person name="Lin W."/>
            <person name="Guo K."/>
            <person name="Jin S."/>
            <person name="Xu P."/>
            <person name="Storey K.B."/>
            <person name="Huan P."/>
            <person name="Zhang T."/>
            <person name="Zhou Y."/>
            <person name="Zhang J."/>
            <person name="Lin C."/>
            <person name="Li X."/>
            <person name="Xing L."/>
            <person name="Huo D."/>
            <person name="Sun M."/>
            <person name="Wang L."/>
            <person name="Mercier A."/>
            <person name="Li F."/>
            <person name="Yang H."/>
            <person name="Xiang J."/>
        </authorList>
    </citation>
    <scope>NUCLEOTIDE SEQUENCE [LARGE SCALE GENOMIC DNA]</scope>
    <source>
        <strain evidence="2">Shaxun</strain>
        <tissue evidence="2">Muscle</tissue>
    </source>
</reference>
<comment type="caution">
    <text evidence="2">The sequence shown here is derived from an EMBL/GenBank/DDBJ whole genome shotgun (WGS) entry which is preliminary data.</text>
</comment>
<dbReference type="Proteomes" id="UP000230750">
    <property type="component" value="Unassembled WGS sequence"/>
</dbReference>
<dbReference type="AlphaFoldDB" id="A0A2G8KJA3"/>
<sequence length="161" mass="17616">MDPDRTRRKRSRRIPSDGVVDLINHSNRRESSDPLILEEEGNGASTSVAIVDLTKDSNDSILSGDIVDLTETNGFEDIEEVTPPKRSRGRRSRSAQQTGSGNSVVISSEDESDDSDDLVLLNSPLPDEVTERLASLKPGSSPPKKLIKCPICYDDDTTVHI</sequence>
<gene>
    <name evidence="2" type="ORF">BSL78_15102</name>
</gene>
<keyword evidence="3" id="KW-1185">Reference proteome</keyword>
<evidence type="ECO:0000313" key="3">
    <source>
        <dbReference type="Proteomes" id="UP000230750"/>
    </source>
</evidence>
<feature type="region of interest" description="Disordered" evidence="1">
    <location>
        <begin position="74"/>
        <end position="124"/>
    </location>
</feature>
<proteinExistence type="predicted"/>
<dbReference type="EMBL" id="MRZV01000544">
    <property type="protein sequence ID" value="PIK48040.1"/>
    <property type="molecule type" value="Genomic_DNA"/>
</dbReference>
<feature type="region of interest" description="Disordered" evidence="1">
    <location>
        <begin position="1"/>
        <end position="44"/>
    </location>
</feature>
<protein>
    <submittedName>
        <fullName evidence="2">Uncharacterized protein</fullName>
    </submittedName>
</protein>
<organism evidence="2 3">
    <name type="scientific">Stichopus japonicus</name>
    <name type="common">Sea cucumber</name>
    <dbReference type="NCBI Taxonomy" id="307972"/>
    <lineage>
        <taxon>Eukaryota</taxon>
        <taxon>Metazoa</taxon>
        <taxon>Echinodermata</taxon>
        <taxon>Eleutherozoa</taxon>
        <taxon>Echinozoa</taxon>
        <taxon>Holothuroidea</taxon>
        <taxon>Aspidochirotacea</taxon>
        <taxon>Aspidochirotida</taxon>
        <taxon>Stichopodidae</taxon>
        <taxon>Apostichopus</taxon>
    </lineage>
</organism>
<evidence type="ECO:0000313" key="2">
    <source>
        <dbReference type="EMBL" id="PIK48040.1"/>
    </source>
</evidence>
<name>A0A2G8KJA3_STIJA</name>
<feature type="compositionally biased region" description="Basic residues" evidence="1">
    <location>
        <begin position="1"/>
        <end position="13"/>
    </location>
</feature>